<reference evidence="3 4" key="1">
    <citation type="submission" date="2017-09" db="EMBL/GenBank/DDBJ databases">
        <title>Bacterial strain isolated from the female urinary microbiota.</title>
        <authorList>
            <person name="Thomas-White K."/>
            <person name="Kumar N."/>
            <person name="Forster S."/>
            <person name="Putonti C."/>
            <person name="Lawley T."/>
            <person name="Wolfe A.J."/>
        </authorList>
    </citation>
    <scope>NUCLEOTIDE SEQUENCE [LARGE SCALE GENOMIC DNA]</scope>
    <source>
        <strain evidence="3 4">UMB0240</strain>
    </source>
</reference>
<dbReference type="OrthoDB" id="9999400at2"/>
<sequence>MRKRGFILYTSLLFMSILTIIYLVNLSMYSSQIKLNEEIHASYQAQILSRLAVEHIIAKHSLESSKRLEDRNNMSIDESKEIEKEMNGAKIDSNDVNQDKQLDEKDNITNETILANGEWTKSFNKGSVYVELKNGQFNTRVKLVKNSSQYTYKDIPYDRRKNK</sequence>
<evidence type="ECO:0000256" key="1">
    <source>
        <dbReference type="SAM" id="MobiDB-lite"/>
    </source>
</evidence>
<dbReference type="Proteomes" id="UP000235701">
    <property type="component" value="Unassembled WGS sequence"/>
</dbReference>
<gene>
    <name evidence="3" type="ORF">CJ191_03355</name>
</gene>
<accession>A0A2N6UEG2</accession>
<dbReference type="RefSeq" id="WP_070468912.1">
    <property type="nucleotide sequence ID" value="NZ_PNHQ01000006.1"/>
</dbReference>
<evidence type="ECO:0008006" key="5">
    <source>
        <dbReference type="Google" id="ProtNLM"/>
    </source>
</evidence>
<keyword evidence="4" id="KW-1185">Reference proteome</keyword>
<comment type="caution">
    <text evidence="3">The sequence shown here is derived from an EMBL/GenBank/DDBJ whole genome shotgun (WGS) entry which is preliminary data.</text>
</comment>
<protein>
    <recommendedName>
        <fullName evidence="5">Competence protein ComGF</fullName>
    </recommendedName>
</protein>
<feature type="region of interest" description="Disordered" evidence="1">
    <location>
        <begin position="82"/>
        <end position="104"/>
    </location>
</feature>
<organism evidence="3 4">
    <name type="scientific">Aerococcus viridans</name>
    <dbReference type="NCBI Taxonomy" id="1377"/>
    <lineage>
        <taxon>Bacteria</taxon>
        <taxon>Bacillati</taxon>
        <taxon>Bacillota</taxon>
        <taxon>Bacilli</taxon>
        <taxon>Lactobacillales</taxon>
        <taxon>Aerococcaceae</taxon>
        <taxon>Aerococcus</taxon>
    </lineage>
</organism>
<evidence type="ECO:0000256" key="2">
    <source>
        <dbReference type="SAM" id="Phobius"/>
    </source>
</evidence>
<proteinExistence type="predicted"/>
<feature type="transmembrane region" description="Helical" evidence="2">
    <location>
        <begin position="6"/>
        <end position="24"/>
    </location>
</feature>
<keyword evidence="2" id="KW-0472">Membrane</keyword>
<keyword evidence="2" id="KW-1133">Transmembrane helix</keyword>
<evidence type="ECO:0000313" key="3">
    <source>
        <dbReference type="EMBL" id="PMC79993.1"/>
    </source>
</evidence>
<dbReference type="AlphaFoldDB" id="A0A2N6UEG2"/>
<name>A0A2N6UEG2_9LACT</name>
<keyword evidence="2" id="KW-0812">Transmembrane</keyword>
<evidence type="ECO:0000313" key="4">
    <source>
        <dbReference type="Proteomes" id="UP000235701"/>
    </source>
</evidence>
<dbReference type="EMBL" id="PNHQ01000006">
    <property type="protein sequence ID" value="PMC79993.1"/>
    <property type="molecule type" value="Genomic_DNA"/>
</dbReference>